<sequence>MKELKRARVRNGTDLVQVDVAGEWLGKGDFIRIIRTCELSAGRQYTAINSASVIKKYQNFYYDNENRASAEQRADKYFEEVKEQEGW</sequence>
<dbReference type="EMBL" id="WNJL01000023">
    <property type="protein sequence ID" value="NDU42075.1"/>
    <property type="molecule type" value="Genomic_DNA"/>
</dbReference>
<name>A0A845U9F7_9PROT</name>
<comment type="caution">
    <text evidence="1">The sequence shown here is derived from an EMBL/GenBank/DDBJ whole genome shotgun (WGS) entry which is preliminary data.</text>
</comment>
<organism evidence="1">
    <name type="scientific">Acidithiobacillus ferrianus</name>
    <dbReference type="NCBI Taxonomy" id="2678518"/>
    <lineage>
        <taxon>Bacteria</taxon>
        <taxon>Pseudomonadati</taxon>
        <taxon>Pseudomonadota</taxon>
        <taxon>Acidithiobacillia</taxon>
        <taxon>Acidithiobacillales</taxon>
        <taxon>Acidithiobacillaceae</taxon>
        <taxon>Acidithiobacillus</taxon>
    </lineage>
</organism>
<proteinExistence type="predicted"/>
<dbReference type="RefSeq" id="WP_163097259.1">
    <property type="nucleotide sequence ID" value="NZ_CP127523.1"/>
</dbReference>
<dbReference type="AlphaFoldDB" id="A0A845U9F7"/>
<accession>A0A845U9F7</accession>
<evidence type="ECO:0000313" key="1">
    <source>
        <dbReference type="EMBL" id="NDU42075.1"/>
    </source>
</evidence>
<protein>
    <submittedName>
        <fullName evidence="1">Uncharacterized protein</fullName>
    </submittedName>
</protein>
<reference evidence="1" key="1">
    <citation type="submission" date="2019-11" db="EMBL/GenBank/DDBJ databases">
        <title>Acidithiobacillus ferrianus sp. nov.: a facultatively anaerobic and extremely acidophilic chemolithoautotroph.</title>
        <authorList>
            <person name="Norris P.R."/>
            <person name="Falagan C."/>
            <person name="Moya-Beltran A."/>
            <person name="Castro M."/>
            <person name="Quatrini R."/>
            <person name="Johnson D.B."/>
        </authorList>
    </citation>
    <scope>NUCLEOTIDE SEQUENCE [LARGE SCALE GENOMIC DNA]</scope>
    <source>
        <strain evidence="1">MG</strain>
    </source>
</reference>
<gene>
    <name evidence="1" type="ORF">GL267_05265</name>
</gene>